<keyword evidence="5" id="KW-1185">Reference proteome</keyword>
<evidence type="ECO:0000256" key="3">
    <source>
        <dbReference type="PROSITE-ProRule" id="PRU00023"/>
    </source>
</evidence>
<dbReference type="PROSITE" id="PS50088">
    <property type="entry name" value="ANK_REPEAT"/>
    <property type="match status" value="4"/>
</dbReference>
<evidence type="ECO:0000256" key="2">
    <source>
        <dbReference type="ARBA" id="ARBA00023043"/>
    </source>
</evidence>
<feature type="repeat" description="ANK" evidence="3">
    <location>
        <begin position="208"/>
        <end position="245"/>
    </location>
</feature>
<keyword evidence="2 3" id="KW-0040">ANK repeat</keyword>
<reference evidence="4 5" key="1">
    <citation type="submission" date="2022-10" db="EMBL/GenBank/DDBJ databases">
        <title>Defluviimonas sp. nov., isolated from ocean surface sediments.</title>
        <authorList>
            <person name="He W."/>
            <person name="Wang L."/>
            <person name="Zhang D.-F."/>
        </authorList>
    </citation>
    <scope>NUCLEOTIDE SEQUENCE [LARGE SCALE GENOMIC DNA]</scope>
    <source>
        <strain evidence="4 5">WL0050</strain>
    </source>
</reference>
<evidence type="ECO:0000313" key="4">
    <source>
        <dbReference type="EMBL" id="MCV2873993.1"/>
    </source>
</evidence>
<evidence type="ECO:0000256" key="1">
    <source>
        <dbReference type="ARBA" id="ARBA00022737"/>
    </source>
</evidence>
<dbReference type="EMBL" id="JAOWKZ010000004">
    <property type="protein sequence ID" value="MCV2873993.1"/>
    <property type="molecule type" value="Genomic_DNA"/>
</dbReference>
<organism evidence="4 5">
    <name type="scientific">Albidovulum litorale</name>
    <dbReference type="NCBI Taxonomy" id="2984134"/>
    <lineage>
        <taxon>Bacteria</taxon>
        <taxon>Pseudomonadati</taxon>
        <taxon>Pseudomonadota</taxon>
        <taxon>Alphaproteobacteria</taxon>
        <taxon>Rhodobacterales</taxon>
        <taxon>Paracoccaceae</taxon>
        <taxon>Albidovulum</taxon>
    </lineage>
</organism>
<dbReference type="SMART" id="SM00248">
    <property type="entry name" value="ANK"/>
    <property type="match status" value="5"/>
</dbReference>
<proteinExistence type="predicted"/>
<feature type="repeat" description="ANK" evidence="3">
    <location>
        <begin position="75"/>
        <end position="107"/>
    </location>
</feature>
<keyword evidence="1" id="KW-0677">Repeat</keyword>
<dbReference type="InterPro" id="IPR002110">
    <property type="entry name" value="Ankyrin_rpt"/>
</dbReference>
<comment type="caution">
    <text evidence="4">The sequence shown here is derived from an EMBL/GenBank/DDBJ whole genome shotgun (WGS) entry which is preliminary data.</text>
</comment>
<feature type="repeat" description="ANK" evidence="3">
    <location>
        <begin position="175"/>
        <end position="207"/>
    </location>
</feature>
<feature type="repeat" description="ANK" evidence="3">
    <location>
        <begin position="108"/>
        <end position="140"/>
    </location>
</feature>
<protein>
    <submittedName>
        <fullName evidence="4">Ankyrin repeat domain-containing protein</fullName>
    </submittedName>
</protein>
<dbReference type="PANTHER" id="PTHR24126:SF14">
    <property type="entry name" value="ANK_REP_REGION DOMAIN-CONTAINING PROTEIN"/>
    <property type="match status" value="1"/>
</dbReference>
<gene>
    <name evidence="4" type="ORF">OEZ71_16985</name>
</gene>
<name>A0ABT2ZSK1_9RHOB</name>
<dbReference type="Proteomes" id="UP001652564">
    <property type="component" value="Unassembled WGS sequence"/>
</dbReference>
<accession>A0ABT2ZSK1</accession>
<dbReference type="InterPro" id="IPR036770">
    <property type="entry name" value="Ankyrin_rpt-contain_sf"/>
</dbReference>
<evidence type="ECO:0000313" key="5">
    <source>
        <dbReference type="Proteomes" id="UP001652564"/>
    </source>
</evidence>
<dbReference type="PROSITE" id="PS50297">
    <property type="entry name" value="ANK_REP_REGION"/>
    <property type="match status" value="2"/>
</dbReference>
<dbReference type="Gene3D" id="1.25.40.20">
    <property type="entry name" value="Ankyrin repeat-containing domain"/>
    <property type="match status" value="1"/>
</dbReference>
<sequence length="270" mass="28496">MIPYLTSGRSRKTETLSRNDILAPFVLFRFHMETGAAPGKAIQIKENTVLHLILSLCLIAAPALAQTVPDAAEIAAFPPLHRAAHNGDTETIRRLIAEGADVNARDRRRRTPAHIAAFASQEAALTVLSEAGADLNALDGEAYDLVTIAAVADDPEFMSHAIDLGNDPGLTTSRWDGTALIAAAHLGHAEVVRRLIAAGAPLDHINNLGWTALIEAVVLGDGGKNHQEVVRALVAAGADASIADRDGATPLMLAEARGYGEIARLIRAGR</sequence>
<dbReference type="SUPFAM" id="SSF48403">
    <property type="entry name" value="Ankyrin repeat"/>
    <property type="match status" value="1"/>
</dbReference>
<dbReference type="Pfam" id="PF12796">
    <property type="entry name" value="Ank_2"/>
    <property type="match status" value="2"/>
</dbReference>
<dbReference type="PANTHER" id="PTHR24126">
    <property type="entry name" value="ANKYRIN REPEAT, PH AND SEC7 DOMAIN CONTAINING PROTEIN SECG-RELATED"/>
    <property type="match status" value="1"/>
</dbReference>